<dbReference type="RefSeq" id="XP_025598735.1">
    <property type="nucleotide sequence ID" value="XM_025744089.1"/>
</dbReference>
<feature type="chain" id="PRO_5016395624" description="BZIP domain-containing protein" evidence="1">
    <location>
        <begin position="22"/>
        <end position="227"/>
    </location>
</feature>
<dbReference type="Proteomes" id="UP000245946">
    <property type="component" value="Unassembled WGS sequence"/>
</dbReference>
<keyword evidence="1" id="KW-0732">Signal</keyword>
<organism evidence="2 3">
    <name type="scientific">Tilletiopsis washingtonensis</name>
    <dbReference type="NCBI Taxonomy" id="58919"/>
    <lineage>
        <taxon>Eukaryota</taxon>
        <taxon>Fungi</taxon>
        <taxon>Dikarya</taxon>
        <taxon>Basidiomycota</taxon>
        <taxon>Ustilaginomycotina</taxon>
        <taxon>Exobasidiomycetes</taxon>
        <taxon>Entylomatales</taxon>
        <taxon>Entylomatales incertae sedis</taxon>
        <taxon>Tilletiopsis</taxon>
    </lineage>
</organism>
<feature type="signal peptide" evidence="1">
    <location>
        <begin position="1"/>
        <end position="21"/>
    </location>
</feature>
<proteinExistence type="predicted"/>
<name>A0A316ZAY2_9BASI</name>
<gene>
    <name evidence="2" type="ORF">FA09DRAFT_338320</name>
</gene>
<dbReference type="AlphaFoldDB" id="A0A316ZAY2"/>
<dbReference type="EMBL" id="KZ819291">
    <property type="protein sequence ID" value="PWN98456.1"/>
    <property type="molecule type" value="Genomic_DNA"/>
</dbReference>
<evidence type="ECO:0000313" key="2">
    <source>
        <dbReference type="EMBL" id="PWN98456.1"/>
    </source>
</evidence>
<reference evidence="2 3" key="1">
    <citation type="journal article" date="2018" name="Mol. Biol. Evol.">
        <title>Broad Genomic Sampling Reveals a Smut Pathogenic Ancestry of the Fungal Clade Ustilaginomycotina.</title>
        <authorList>
            <person name="Kijpornyongpan T."/>
            <person name="Mondo S.J."/>
            <person name="Barry K."/>
            <person name="Sandor L."/>
            <person name="Lee J."/>
            <person name="Lipzen A."/>
            <person name="Pangilinan J."/>
            <person name="LaButti K."/>
            <person name="Hainaut M."/>
            <person name="Henrissat B."/>
            <person name="Grigoriev I.V."/>
            <person name="Spatafora J.W."/>
            <person name="Aime M.C."/>
        </authorList>
    </citation>
    <scope>NUCLEOTIDE SEQUENCE [LARGE SCALE GENOMIC DNA]</scope>
    <source>
        <strain evidence="2 3">MCA 4186</strain>
    </source>
</reference>
<accession>A0A316ZAY2</accession>
<keyword evidence="3" id="KW-1185">Reference proteome</keyword>
<evidence type="ECO:0000256" key="1">
    <source>
        <dbReference type="SAM" id="SignalP"/>
    </source>
</evidence>
<evidence type="ECO:0000313" key="3">
    <source>
        <dbReference type="Proteomes" id="UP000245946"/>
    </source>
</evidence>
<evidence type="ECO:0008006" key="4">
    <source>
        <dbReference type="Google" id="ProtNLM"/>
    </source>
</evidence>
<dbReference type="GeneID" id="37271633"/>
<protein>
    <recommendedName>
        <fullName evidence="4">BZIP domain-containing protein</fullName>
    </recommendedName>
</protein>
<sequence length="227" mass="25545">MQRTATHGALLALLLPEPVHAPTLHISTSFEPVAQQVLLPTPTTLFASARVASRTTAARPIPLSASPLAAGERRPLRAATATAAVPGPAERAAQAERARQEERAAQHKRARKAAARVQRASAELGLHQKLQMDRELRTLEAWEGWRAAERRRRHRQDRHGCLWEGKIKESGWLHSALWNYRTEMKETEMNPVMKTVREETDLDLFFFGMGLSPPKTRKPRRSRPVRA</sequence>